<evidence type="ECO:0000256" key="7">
    <source>
        <dbReference type="ARBA" id="ARBA00023136"/>
    </source>
</evidence>
<comment type="similarity">
    <text evidence="3">Belongs to the major facilitator superfamily. TCR/Tet family.</text>
</comment>
<feature type="transmembrane region" description="Helical" evidence="8">
    <location>
        <begin position="46"/>
        <end position="67"/>
    </location>
</feature>
<keyword evidence="7 8" id="KW-0472">Membrane</keyword>
<dbReference type="GO" id="GO:0016020">
    <property type="term" value="C:membrane"/>
    <property type="evidence" value="ECO:0007669"/>
    <property type="project" value="UniProtKB-SubCell"/>
</dbReference>
<feature type="transmembrane region" description="Helical" evidence="8">
    <location>
        <begin position="214"/>
        <end position="233"/>
    </location>
</feature>
<dbReference type="RefSeq" id="WP_055151890.1">
    <property type="nucleotide sequence ID" value="NZ_JXSZ01000016.1"/>
</dbReference>
<keyword evidence="4" id="KW-0813">Transport</keyword>
<reference evidence="10 11" key="1">
    <citation type="submission" date="2015-07" db="EMBL/GenBank/DDBJ databases">
        <title>The draft genome sequence of Leadbetterella sp. JN14-9.</title>
        <authorList>
            <person name="Liu Y."/>
            <person name="Du J."/>
            <person name="Shao Z."/>
        </authorList>
    </citation>
    <scope>NUCLEOTIDE SEQUENCE [LARGE SCALE GENOMIC DNA]</scope>
    <source>
        <strain evidence="10 11">JN14-9</strain>
    </source>
</reference>
<dbReference type="PANTHER" id="PTHR23504:SF15">
    <property type="entry name" value="MAJOR FACILITATOR SUPERFAMILY (MFS) PROFILE DOMAIN-CONTAINING PROTEIN"/>
    <property type="match status" value="1"/>
</dbReference>
<evidence type="ECO:0000256" key="2">
    <source>
        <dbReference type="ARBA" id="ARBA00004141"/>
    </source>
</evidence>
<feature type="transmembrane region" description="Helical" evidence="8">
    <location>
        <begin position="103"/>
        <end position="125"/>
    </location>
</feature>
<dbReference type="OrthoDB" id="9793283at2"/>
<dbReference type="InterPro" id="IPR011701">
    <property type="entry name" value="MFS"/>
</dbReference>
<dbReference type="AlphaFoldDB" id="A0A0P7BMR6"/>
<keyword evidence="5 8" id="KW-0812">Transmembrane</keyword>
<accession>A0A0P7BMR6</accession>
<protein>
    <submittedName>
        <fullName evidence="10">MFS transporter</fullName>
    </submittedName>
</protein>
<dbReference type="EMBL" id="LGTQ01000016">
    <property type="protein sequence ID" value="KPM46616.1"/>
    <property type="molecule type" value="Genomic_DNA"/>
</dbReference>
<dbReference type="Proteomes" id="UP000050454">
    <property type="component" value="Unassembled WGS sequence"/>
</dbReference>
<feature type="transmembrane region" description="Helical" evidence="8">
    <location>
        <begin position="253"/>
        <end position="272"/>
    </location>
</feature>
<name>A0A0P7BMR6_9BACT</name>
<evidence type="ECO:0000256" key="4">
    <source>
        <dbReference type="ARBA" id="ARBA00022448"/>
    </source>
</evidence>
<dbReference type="PATRIC" id="fig|1605367.3.peg.1231"/>
<feature type="transmembrane region" description="Helical" evidence="8">
    <location>
        <begin position="137"/>
        <end position="161"/>
    </location>
</feature>
<sequence length="405" mass="44130">MKSSKNAAIIFIFITVLIDVIGIGIVIPIIPALIKDLTGGSTSEASQYALWLVLLYAVMQFFFSPVIGGLSDQYGRRKILLITLLGFAIDSLFQALAPTISWLFLGRAISGILGASFTTANAYIADISPAEKRSQNFGMIGAAFGLGFIIGPTIGGLLGSFGPRVPFFASAVLSILNWFYGYLILPESLPIEKRRKFNWKRANPFGSLKNLSRYPLVLSLVASLFLVYIAGYAPQAVWSFYTIEKFQWSELQIGLSLGFVGLMIAIVQGGLIRVIIPKIGQVKALFLGLIINVIGQFAFSIVTEGWMMYVIMVPFALSGLSNPAFQGLISNEVPDTEQGELQGALTSVVALAAIIGQPLMLWLFGHFTNKENAVYFPGAPFLAGSILCLLSIGFTYRLIYYKKQK</sequence>
<dbReference type="InterPro" id="IPR020846">
    <property type="entry name" value="MFS_dom"/>
</dbReference>
<comment type="caution">
    <text evidence="10">The sequence shown here is derived from an EMBL/GenBank/DDBJ whole genome shotgun (WGS) entry which is preliminary data.</text>
</comment>
<dbReference type="Gene3D" id="1.20.1250.20">
    <property type="entry name" value="MFS general substrate transporter like domains"/>
    <property type="match status" value="1"/>
</dbReference>
<dbReference type="PROSITE" id="PS50850">
    <property type="entry name" value="MFS"/>
    <property type="match status" value="1"/>
</dbReference>
<evidence type="ECO:0000259" key="9">
    <source>
        <dbReference type="PROSITE" id="PS50850"/>
    </source>
</evidence>
<evidence type="ECO:0000256" key="6">
    <source>
        <dbReference type="ARBA" id="ARBA00022989"/>
    </source>
</evidence>
<keyword evidence="6 8" id="KW-1133">Transmembrane helix</keyword>
<feature type="transmembrane region" description="Helical" evidence="8">
    <location>
        <begin position="376"/>
        <end position="399"/>
    </location>
</feature>
<feature type="transmembrane region" description="Helical" evidence="8">
    <location>
        <begin position="284"/>
        <end position="302"/>
    </location>
</feature>
<dbReference type="PRINTS" id="PR01035">
    <property type="entry name" value="TCRTETA"/>
</dbReference>
<feature type="transmembrane region" description="Helical" evidence="8">
    <location>
        <begin position="167"/>
        <end position="185"/>
    </location>
</feature>
<dbReference type="InterPro" id="IPR005829">
    <property type="entry name" value="Sugar_transporter_CS"/>
</dbReference>
<dbReference type="PROSITE" id="PS00216">
    <property type="entry name" value="SUGAR_TRANSPORT_1"/>
    <property type="match status" value="1"/>
</dbReference>
<dbReference type="Pfam" id="PF07690">
    <property type="entry name" value="MFS_1"/>
    <property type="match status" value="1"/>
</dbReference>
<feature type="transmembrane region" description="Helical" evidence="8">
    <location>
        <begin position="308"/>
        <end position="329"/>
    </location>
</feature>
<dbReference type="SUPFAM" id="SSF103473">
    <property type="entry name" value="MFS general substrate transporter"/>
    <property type="match status" value="1"/>
</dbReference>
<feature type="transmembrane region" description="Helical" evidence="8">
    <location>
        <begin position="7"/>
        <end position="34"/>
    </location>
</feature>
<feature type="domain" description="Major facilitator superfamily (MFS) profile" evidence="9">
    <location>
        <begin position="8"/>
        <end position="403"/>
    </location>
</feature>
<proteinExistence type="inferred from homology"/>
<evidence type="ECO:0000256" key="3">
    <source>
        <dbReference type="ARBA" id="ARBA00007520"/>
    </source>
</evidence>
<keyword evidence="11" id="KW-1185">Reference proteome</keyword>
<evidence type="ECO:0000313" key="11">
    <source>
        <dbReference type="Proteomes" id="UP000050454"/>
    </source>
</evidence>
<dbReference type="PANTHER" id="PTHR23504">
    <property type="entry name" value="MAJOR FACILITATOR SUPERFAMILY DOMAIN-CONTAINING PROTEIN 10"/>
    <property type="match status" value="1"/>
</dbReference>
<evidence type="ECO:0000256" key="8">
    <source>
        <dbReference type="SAM" id="Phobius"/>
    </source>
</evidence>
<comment type="subcellular location">
    <subcellularLocation>
        <location evidence="2">Membrane</location>
        <topology evidence="2">Multi-pass membrane protein</topology>
    </subcellularLocation>
</comment>
<comment type="function">
    <text evidence="1">Resistance to tetracycline by an active tetracycline efflux. This is an energy-dependent process that decreases the accumulation of the antibiotic in whole cells. This protein functions as a metal-tetracycline/H(+) antiporter.</text>
</comment>
<evidence type="ECO:0000256" key="1">
    <source>
        <dbReference type="ARBA" id="ARBA00003279"/>
    </source>
</evidence>
<organism evidence="10 11">
    <name type="scientific">Jiulongibacter sediminis</name>
    <dbReference type="NCBI Taxonomy" id="1605367"/>
    <lineage>
        <taxon>Bacteria</taxon>
        <taxon>Pseudomonadati</taxon>
        <taxon>Bacteroidota</taxon>
        <taxon>Cytophagia</taxon>
        <taxon>Cytophagales</taxon>
        <taxon>Leadbetterellaceae</taxon>
        <taxon>Jiulongibacter</taxon>
    </lineage>
</organism>
<feature type="transmembrane region" description="Helical" evidence="8">
    <location>
        <begin position="341"/>
        <end position="364"/>
    </location>
</feature>
<dbReference type="InterPro" id="IPR001958">
    <property type="entry name" value="Tet-R_TetA/multi-R_MdtG-like"/>
</dbReference>
<dbReference type="GO" id="GO:0022857">
    <property type="term" value="F:transmembrane transporter activity"/>
    <property type="evidence" value="ECO:0007669"/>
    <property type="project" value="InterPro"/>
</dbReference>
<dbReference type="STRING" id="1605367.AFM12_18945"/>
<dbReference type="CDD" id="cd17388">
    <property type="entry name" value="MFS_TetA"/>
    <property type="match status" value="1"/>
</dbReference>
<dbReference type="InterPro" id="IPR036259">
    <property type="entry name" value="MFS_trans_sf"/>
</dbReference>
<evidence type="ECO:0000313" key="10">
    <source>
        <dbReference type="EMBL" id="KPM46616.1"/>
    </source>
</evidence>
<gene>
    <name evidence="10" type="ORF">AFM12_18945</name>
</gene>
<evidence type="ECO:0000256" key="5">
    <source>
        <dbReference type="ARBA" id="ARBA00022692"/>
    </source>
</evidence>
<feature type="transmembrane region" description="Helical" evidence="8">
    <location>
        <begin position="79"/>
        <end position="97"/>
    </location>
</feature>